<sequence length="75" mass="8498">MSPFALLSSLIFFCTSISLSTPSTNTVLISTSENRFSNPHEFLIPSLLSKFLVADLTIYTKRRVLSSTWHFFSHL</sequence>
<protein>
    <submittedName>
        <fullName evidence="2">Putative secreted protein</fullName>
    </submittedName>
</protein>
<accession>A0A224Y417</accession>
<organism evidence="2">
    <name type="scientific">Panstrongylus lignarius</name>
    <dbReference type="NCBI Taxonomy" id="156445"/>
    <lineage>
        <taxon>Eukaryota</taxon>
        <taxon>Metazoa</taxon>
        <taxon>Ecdysozoa</taxon>
        <taxon>Arthropoda</taxon>
        <taxon>Hexapoda</taxon>
        <taxon>Insecta</taxon>
        <taxon>Pterygota</taxon>
        <taxon>Neoptera</taxon>
        <taxon>Paraneoptera</taxon>
        <taxon>Hemiptera</taxon>
        <taxon>Heteroptera</taxon>
        <taxon>Panheteroptera</taxon>
        <taxon>Cimicomorpha</taxon>
        <taxon>Reduviidae</taxon>
        <taxon>Triatominae</taxon>
        <taxon>Panstrongylus</taxon>
    </lineage>
</organism>
<feature type="chain" id="PRO_5013393378" evidence="1">
    <location>
        <begin position="21"/>
        <end position="75"/>
    </location>
</feature>
<feature type="signal peptide" evidence="1">
    <location>
        <begin position="1"/>
        <end position="20"/>
    </location>
</feature>
<keyword evidence="1" id="KW-0732">Signal</keyword>
<proteinExistence type="predicted"/>
<reference evidence="2" key="1">
    <citation type="journal article" date="2018" name="PLoS Negl. Trop. Dis.">
        <title>An insight into the salivary gland and fat body transcriptome of Panstrongylus lignarius (Hemiptera: Heteroptera), the main vector of Chagas disease in Peru.</title>
        <authorList>
            <person name="Nevoa J.C."/>
            <person name="Mendes M.T."/>
            <person name="da Silva M.V."/>
            <person name="Soares S.C."/>
            <person name="Oliveira C.J.F."/>
            <person name="Ribeiro J.M.C."/>
        </authorList>
    </citation>
    <scope>NUCLEOTIDE SEQUENCE</scope>
</reference>
<evidence type="ECO:0000313" key="2">
    <source>
        <dbReference type="EMBL" id="JAW15842.1"/>
    </source>
</evidence>
<evidence type="ECO:0000256" key="1">
    <source>
        <dbReference type="SAM" id="SignalP"/>
    </source>
</evidence>
<name>A0A224Y417_9HEMI</name>
<dbReference type="AlphaFoldDB" id="A0A224Y417"/>
<dbReference type="EMBL" id="GFTR01000584">
    <property type="protein sequence ID" value="JAW15842.1"/>
    <property type="molecule type" value="Transcribed_RNA"/>
</dbReference>